<organism evidence="1 2">
    <name type="scientific">Litoribacillus peritrichatus</name>
    <dbReference type="NCBI Taxonomy" id="718191"/>
    <lineage>
        <taxon>Bacteria</taxon>
        <taxon>Pseudomonadati</taxon>
        <taxon>Pseudomonadota</taxon>
        <taxon>Gammaproteobacteria</taxon>
        <taxon>Oceanospirillales</taxon>
        <taxon>Oceanospirillaceae</taxon>
        <taxon>Litoribacillus</taxon>
    </lineage>
</organism>
<name>A0ABP7MEQ2_9GAMM</name>
<evidence type="ECO:0000313" key="1">
    <source>
        <dbReference type="EMBL" id="GAA3919719.1"/>
    </source>
</evidence>
<dbReference type="InterPro" id="IPR027417">
    <property type="entry name" value="P-loop_NTPase"/>
</dbReference>
<dbReference type="EMBL" id="BAABBN010000004">
    <property type="protein sequence ID" value="GAA3919719.1"/>
    <property type="molecule type" value="Genomic_DNA"/>
</dbReference>
<dbReference type="SUPFAM" id="SSF52540">
    <property type="entry name" value="P-loop containing nucleoside triphosphate hydrolases"/>
    <property type="match status" value="1"/>
</dbReference>
<gene>
    <name evidence="1" type="ORF">GCM10022277_14000</name>
</gene>
<dbReference type="Proteomes" id="UP001501565">
    <property type="component" value="Unassembled WGS sequence"/>
</dbReference>
<accession>A0ABP7MEQ2</accession>
<proteinExistence type="predicted"/>
<sequence>MIHLVCGPLGAGKTTVANELSETYGAIRFSEDDWLNMLFVPEAPADLMDESPDVIAHWAMDKYPRCREAIWNVCDQLLEQDISIVLDGFAGTKALRDFVRSKAEAHRVAFQLYYVTADADLRRKRVLERNTNKGSTFSLAVSSGMFDLMEQHFEEPQKEELQGAHII</sequence>
<evidence type="ECO:0008006" key="3">
    <source>
        <dbReference type="Google" id="ProtNLM"/>
    </source>
</evidence>
<dbReference type="Pfam" id="PF13671">
    <property type="entry name" value="AAA_33"/>
    <property type="match status" value="1"/>
</dbReference>
<evidence type="ECO:0000313" key="2">
    <source>
        <dbReference type="Proteomes" id="UP001501565"/>
    </source>
</evidence>
<comment type="caution">
    <text evidence="1">The sequence shown here is derived from an EMBL/GenBank/DDBJ whole genome shotgun (WGS) entry which is preliminary data.</text>
</comment>
<dbReference type="Gene3D" id="3.40.50.300">
    <property type="entry name" value="P-loop containing nucleotide triphosphate hydrolases"/>
    <property type="match status" value="1"/>
</dbReference>
<reference evidence="2" key="1">
    <citation type="journal article" date="2019" name="Int. J. Syst. Evol. Microbiol.">
        <title>The Global Catalogue of Microorganisms (GCM) 10K type strain sequencing project: providing services to taxonomists for standard genome sequencing and annotation.</title>
        <authorList>
            <consortium name="The Broad Institute Genomics Platform"/>
            <consortium name="The Broad Institute Genome Sequencing Center for Infectious Disease"/>
            <person name="Wu L."/>
            <person name="Ma J."/>
        </authorList>
    </citation>
    <scope>NUCLEOTIDE SEQUENCE [LARGE SCALE GENOMIC DNA]</scope>
    <source>
        <strain evidence="2">JCM 17551</strain>
    </source>
</reference>
<protein>
    <recommendedName>
        <fullName evidence="3">ATP-binding protein</fullName>
    </recommendedName>
</protein>
<keyword evidence="2" id="KW-1185">Reference proteome</keyword>
<dbReference type="RefSeq" id="WP_344796880.1">
    <property type="nucleotide sequence ID" value="NZ_BAABBN010000004.1"/>
</dbReference>